<evidence type="ECO:0000313" key="3">
    <source>
        <dbReference type="Proteomes" id="UP000327362"/>
    </source>
</evidence>
<name>A0AAI8SSZ3_MYCAV</name>
<dbReference type="AlphaFoldDB" id="A0AAI8SSZ3"/>
<dbReference type="Proteomes" id="UP000327362">
    <property type="component" value="Plasmid p1-JPH1"/>
</dbReference>
<geneLocation type="plasmid" evidence="2 3">
    <name>p1-JPH1</name>
</geneLocation>
<feature type="region of interest" description="Disordered" evidence="1">
    <location>
        <begin position="1"/>
        <end position="47"/>
    </location>
</feature>
<feature type="compositionally biased region" description="Basic residues" evidence="1">
    <location>
        <begin position="1"/>
        <end position="17"/>
    </location>
</feature>
<organism evidence="2 3">
    <name type="scientific">Mycobacterium avium subsp. hominissuis</name>
    <dbReference type="NCBI Taxonomy" id="439334"/>
    <lineage>
        <taxon>Bacteria</taxon>
        <taxon>Bacillati</taxon>
        <taxon>Actinomycetota</taxon>
        <taxon>Actinomycetes</taxon>
        <taxon>Mycobacteriales</taxon>
        <taxon>Mycobacteriaceae</taxon>
        <taxon>Mycobacterium</taxon>
        <taxon>Mycobacterium avium complex (MAC)</taxon>
    </lineage>
</organism>
<feature type="compositionally biased region" description="Basic and acidic residues" evidence="1">
    <location>
        <begin position="23"/>
        <end position="42"/>
    </location>
</feature>
<keyword evidence="2" id="KW-0614">Plasmid</keyword>
<protein>
    <submittedName>
        <fullName evidence="2">Uncharacterized protein</fullName>
    </submittedName>
</protein>
<reference evidence="2 3" key="1">
    <citation type="submission" date="2019-09" db="EMBL/GenBank/DDBJ databases">
        <title>Complete genome sequence of Mycobacterium avium subsp. hominissuis strain JP-H-1.</title>
        <authorList>
            <person name="Kinoshita Y."/>
            <person name="Niwa H."/>
            <person name="Uchida-Fujii E."/>
            <person name="Nukada T."/>
        </authorList>
    </citation>
    <scope>NUCLEOTIDE SEQUENCE [LARGE SCALE GENOMIC DNA]</scope>
    <source>
        <strain evidence="2 3">JP-H-1</strain>
        <plasmid evidence="2 3">p1-JPH1</plasmid>
    </source>
</reference>
<proteinExistence type="predicted"/>
<evidence type="ECO:0000256" key="1">
    <source>
        <dbReference type="SAM" id="MobiDB-lite"/>
    </source>
</evidence>
<evidence type="ECO:0000313" key="2">
    <source>
        <dbReference type="EMBL" id="BBN50884.1"/>
    </source>
</evidence>
<dbReference type="EMBL" id="AP020327">
    <property type="protein sequence ID" value="BBN50884.1"/>
    <property type="molecule type" value="Genomic_DNA"/>
</dbReference>
<sequence>MVGRTRRNARDLRRRHVPSGTSESERASRGDLIHHRSCENRNRAWPTTKVTQPVLTGYLRTLAAAGRGRPPGVTTFDDLTGWLPSLE</sequence>
<accession>A0AAI8SSZ3</accession>
<gene>
    <name evidence="2" type="ORF">JPH1_53590</name>
</gene>